<dbReference type="AlphaFoldDB" id="A0A5C6RTD0"/>
<dbReference type="InterPro" id="IPR019734">
    <property type="entry name" value="TPR_rpt"/>
</dbReference>
<protein>
    <submittedName>
        <fullName evidence="8">OmpA family protein</fullName>
    </submittedName>
</protein>
<evidence type="ECO:0000256" key="2">
    <source>
        <dbReference type="ARBA" id="ARBA00023136"/>
    </source>
</evidence>
<proteinExistence type="predicted"/>
<evidence type="ECO:0000259" key="7">
    <source>
        <dbReference type="PROSITE" id="PS51123"/>
    </source>
</evidence>
<dbReference type="PRINTS" id="PR01021">
    <property type="entry name" value="OMPADOMAIN"/>
</dbReference>
<evidence type="ECO:0000256" key="5">
    <source>
        <dbReference type="SAM" id="MobiDB-lite"/>
    </source>
</evidence>
<dbReference type="OrthoDB" id="9809364at2"/>
<dbReference type="PROSITE" id="PS51123">
    <property type="entry name" value="OMPA_2"/>
    <property type="match status" value="1"/>
</dbReference>
<dbReference type="Proteomes" id="UP000321721">
    <property type="component" value="Unassembled WGS sequence"/>
</dbReference>
<dbReference type="InterPro" id="IPR036737">
    <property type="entry name" value="OmpA-like_sf"/>
</dbReference>
<dbReference type="InterPro" id="IPR006664">
    <property type="entry name" value="OMP_bac"/>
</dbReference>
<keyword evidence="3" id="KW-0998">Cell outer membrane</keyword>
<comment type="caution">
    <text evidence="8">The sequence shown here is derived from an EMBL/GenBank/DDBJ whole genome shotgun (WGS) entry which is preliminary data.</text>
</comment>
<dbReference type="Gene3D" id="2.60.40.1120">
    <property type="entry name" value="Carboxypeptidase-like, regulatory domain"/>
    <property type="match status" value="1"/>
</dbReference>
<dbReference type="CDD" id="cd07185">
    <property type="entry name" value="OmpA_C-like"/>
    <property type="match status" value="1"/>
</dbReference>
<dbReference type="SMART" id="SM00028">
    <property type="entry name" value="TPR"/>
    <property type="match status" value="2"/>
</dbReference>
<dbReference type="InterPro" id="IPR006665">
    <property type="entry name" value="OmpA-like"/>
</dbReference>
<evidence type="ECO:0000313" key="9">
    <source>
        <dbReference type="Proteomes" id="UP000321721"/>
    </source>
</evidence>
<dbReference type="SUPFAM" id="SSF49464">
    <property type="entry name" value="Carboxypeptidase regulatory domain-like"/>
    <property type="match status" value="1"/>
</dbReference>
<dbReference type="InterPro" id="IPR011659">
    <property type="entry name" value="WD40"/>
</dbReference>
<accession>A0A5C6RTD0</accession>
<dbReference type="Gene3D" id="1.25.40.10">
    <property type="entry name" value="Tetratricopeptide repeat domain"/>
    <property type="match status" value="1"/>
</dbReference>
<reference evidence="8 9" key="1">
    <citation type="submission" date="2019-08" db="EMBL/GenBank/DDBJ databases">
        <title>Genome of Vicingus serpentipes NCIMB 15042.</title>
        <authorList>
            <person name="Bowman J.P."/>
        </authorList>
    </citation>
    <scope>NUCLEOTIDE SEQUENCE [LARGE SCALE GENOMIC DNA]</scope>
    <source>
        <strain evidence="8 9">NCIMB 15042</strain>
    </source>
</reference>
<dbReference type="SUPFAM" id="SSF48452">
    <property type="entry name" value="TPR-like"/>
    <property type="match status" value="1"/>
</dbReference>
<dbReference type="InterPro" id="IPR008969">
    <property type="entry name" value="CarboxyPept-like_regulatory"/>
</dbReference>
<evidence type="ECO:0000313" key="8">
    <source>
        <dbReference type="EMBL" id="TXB65195.1"/>
    </source>
</evidence>
<gene>
    <name evidence="8" type="ORF">FRY74_07155</name>
</gene>
<dbReference type="SUPFAM" id="SSF103088">
    <property type="entry name" value="OmpA-like"/>
    <property type="match status" value="1"/>
</dbReference>
<dbReference type="SUPFAM" id="SSF82171">
    <property type="entry name" value="DPP6 N-terminal domain-like"/>
    <property type="match status" value="1"/>
</dbReference>
<dbReference type="EMBL" id="VOOS01000003">
    <property type="protein sequence ID" value="TXB65195.1"/>
    <property type="molecule type" value="Genomic_DNA"/>
</dbReference>
<feature type="signal peptide" evidence="6">
    <location>
        <begin position="1"/>
        <end position="24"/>
    </location>
</feature>
<organism evidence="8 9">
    <name type="scientific">Vicingus serpentipes</name>
    <dbReference type="NCBI Taxonomy" id="1926625"/>
    <lineage>
        <taxon>Bacteria</taxon>
        <taxon>Pseudomonadati</taxon>
        <taxon>Bacteroidota</taxon>
        <taxon>Flavobacteriia</taxon>
        <taxon>Flavobacteriales</taxon>
        <taxon>Vicingaceae</taxon>
        <taxon>Vicingus</taxon>
    </lineage>
</organism>
<evidence type="ECO:0000256" key="6">
    <source>
        <dbReference type="SAM" id="SignalP"/>
    </source>
</evidence>
<name>A0A5C6RTD0_9FLAO</name>
<dbReference type="Gene3D" id="3.30.1330.60">
    <property type="entry name" value="OmpA-like domain"/>
    <property type="match status" value="1"/>
</dbReference>
<dbReference type="Pfam" id="PF00691">
    <property type="entry name" value="OmpA"/>
    <property type="match status" value="1"/>
</dbReference>
<dbReference type="PANTHER" id="PTHR30329:SF21">
    <property type="entry name" value="LIPOPROTEIN YIAD-RELATED"/>
    <property type="match status" value="1"/>
</dbReference>
<keyword evidence="2 4" id="KW-0472">Membrane</keyword>
<feature type="chain" id="PRO_5022930919" evidence="6">
    <location>
        <begin position="25"/>
        <end position="666"/>
    </location>
</feature>
<evidence type="ECO:0000256" key="1">
    <source>
        <dbReference type="ARBA" id="ARBA00004442"/>
    </source>
</evidence>
<comment type="subcellular location">
    <subcellularLocation>
        <location evidence="1">Cell outer membrane</location>
    </subcellularLocation>
</comment>
<feature type="region of interest" description="Disordered" evidence="5">
    <location>
        <begin position="633"/>
        <end position="666"/>
    </location>
</feature>
<evidence type="ECO:0000256" key="3">
    <source>
        <dbReference type="ARBA" id="ARBA00023237"/>
    </source>
</evidence>
<feature type="domain" description="OmpA-like" evidence="7">
    <location>
        <begin position="519"/>
        <end position="654"/>
    </location>
</feature>
<keyword evidence="9" id="KW-1185">Reference proteome</keyword>
<dbReference type="Pfam" id="PF07676">
    <property type="entry name" value="PD40"/>
    <property type="match status" value="1"/>
</dbReference>
<keyword evidence="6" id="KW-0732">Signal</keyword>
<dbReference type="InterPro" id="IPR050330">
    <property type="entry name" value="Bact_OuterMem_StrucFunc"/>
</dbReference>
<evidence type="ECO:0000256" key="4">
    <source>
        <dbReference type="PROSITE-ProRule" id="PRU00473"/>
    </source>
</evidence>
<dbReference type="InterPro" id="IPR011990">
    <property type="entry name" value="TPR-like_helical_dom_sf"/>
</dbReference>
<dbReference type="GO" id="GO:0009279">
    <property type="term" value="C:cell outer membrane"/>
    <property type="evidence" value="ECO:0007669"/>
    <property type="project" value="UniProtKB-SubCell"/>
</dbReference>
<dbReference type="PANTHER" id="PTHR30329">
    <property type="entry name" value="STATOR ELEMENT OF FLAGELLAR MOTOR COMPLEX"/>
    <property type="match status" value="1"/>
</dbReference>
<sequence length="666" mass="74291">MNMKRLFSLLTLVLCLGLSTFAQKNYKQDADMAFSGNKYYQAIDLYKKAYTKEKSKEVKAEILFKIGESYRLKEDGTQAVVWYNKAITAKYPDPLAIYYVANIFKTQGKYEDAIVEYNKYKAANPSDKRADEGIKSCENSKEWKDNPTRFVVNPMPLLNSEDFDFSPVFADKKNQEIYFTSTRQGSAGSEVSDVTGMNFSDLYSSKRDKKGKWSEPTVLNETVNSPASEGAACLNTKRNTIYFTRCGVQNKGVMGCSIYSASKAGQKWGEATVINVAQDTFTVGHPAISDDDMTLVFASNIPGGQGGKDLWYITYDKKAKTWSEPTNLGSEINTAGDEMFPFIRDNGELYFSSNGHSGMGGLDIFKASSKGVNQWAAVENLQYPLNSPANDFGIVFEPGQDRGFLTTSREGGKGGDDIWQFYLPPMLFSLEGIVKDVETEAPIANAKVKLVGTDGSSTEALTDENGNFSFIENGAARYINPETSYSILVEKEKYLNAKGKETTVGLEKSKKFFHEYALQPMKGAIKLPLILYEFAKADLLPESKDSLNFLYNVMIDNPNIVIQLRSHTDFRGSNKLNQKLSQRRAQSCVDYLVTEKGIPADRIVAKGMGEGEPLQTATGEVLNEKYINALKTEEEKEAAHQRNRRTDFKVLRDDYVPKSAEPTTEN</sequence>
<feature type="compositionally biased region" description="Basic and acidic residues" evidence="5">
    <location>
        <begin position="633"/>
        <end position="656"/>
    </location>
</feature>